<dbReference type="CDD" id="cd17933">
    <property type="entry name" value="DEXSc_RecD-like"/>
    <property type="match status" value="1"/>
</dbReference>
<dbReference type="SUPFAM" id="SSF52540">
    <property type="entry name" value="P-loop containing nucleoside triphosphate hydrolases"/>
    <property type="match status" value="2"/>
</dbReference>
<sequence length="1210" mass="137851">MINVEWRSVAHGFDYKKYLQRQVQDVLDDLDEGQADPKMAYYAKSGEFTVHNLTRISGGLAERFDLLGEATIRKLNVISELELGEHPDVKKSLNIKSKIKHVLVTPDYPNGIEVSKKDIKRGFAVLKKKGSKDKKDAIRVDFTLDQIKEEVVTNRRTSLELIFSLDKSFSYLFFSDKLSLEQKKAMQEIIFEAKHKAMEEIISPMLVDLHGERGEMLFYDFMHLDNREQDPHIHIHSNVSNLIRFEDGTYRVIEPRELFKNGTAERVDFQFKSIVLQMMAERLPEIAIEAYDKDFQVVEGKAGGGISEIKDFRVAFDDETTRAIRAKYTHVKKLKDRVDLDKRELYQKCQNELGELEAQYTSGQLNQDAYLKQVAKTNQKYQKDYEFLSSRKYNKQVQRELVNKKEIVSLHEKQEQLVQKVAEIDIKMKKADQVKEIRRAWSDEQILENLTNRSPKFTRNDLIRDIAKYRGLGVEAAWVADAMLRDHPDIFALPRATKNSNSPFDQPTFTLRSLAELEYQNMELMRTLIDNRVQTSWVKKLIEQAEIAGSFAFKDEQKEYIQNVFLPFGVSIVVGLPGTGKSFAMRHAVDIARTKGRKTYGLAPTGKVSSAIAHEAGTDYAATIDKFLIDVEQGKVELHATDIIFVDEAGMIGTRNYHRLLVAVEAAGAKLVLIGDNNQLDPVSAGNTFNEFIKEHAGKPYTTILSEISRQKNKDALEVAKTVSGQKSMAARGGTAQERLEAWQTDREAATHIAEAFDLLEATGRVQQYNTTKQMLTDVMDRFSKAPETYEQKILLASTNKTVDTLNGHIQAQRAKSGELGEKVTVAGEEFYVSDRIVIQKNNKEVKNGDFGTIKEVNKDGSLVIAFDNGQRKTVNPTKSKINLGYAMTVHKSQGVTKTQTFHVGEESALNNAQLFNVAATRNTQYYTFFAVKSEYQAVKKSYCRASDKISLLDVRNIIQSEEQANPNRAADFQKRLEKKKARLDASKGASAKANKKVVTEETIKQAFADVHKTLHAFVPPTYEQMQERLVMNFGWNWKDSKEWIVAAAKEGRSVYADKSQFDSAKERQYAVRSYVSKKIDDMFDASGKTNGYGNKRKAKVEKESFVSSVPTVSEVKKSMFALRGVEEEEEDLTYYQAQMLLLSELRYNLGETEAWLKEAAERIKQEQAEYLASLPNDEERELTVERMISDTVKYIVERDRHKVDKNKPI</sequence>
<dbReference type="Pfam" id="PF08751">
    <property type="entry name" value="TrwC"/>
    <property type="match status" value="1"/>
</dbReference>
<evidence type="ECO:0000259" key="1">
    <source>
        <dbReference type="Pfam" id="PF08751"/>
    </source>
</evidence>
<dbReference type="SUPFAM" id="SSF55464">
    <property type="entry name" value="Origin of replication-binding domain, RBD-like"/>
    <property type="match status" value="1"/>
</dbReference>
<proteinExistence type="predicted"/>
<name>A0A0S4WQT6_RALSL</name>
<accession>A0A0S4WQT6</accession>
<evidence type="ECO:0000313" key="2">
    <source>
        <dbReference type="EMBL" id="CUV53953.1"/>
    </source>
</evidence>
<dbReference type="Gene3D" id="3.40.50.300">
    <property type="entry name" value="P-loop containing nucleotide triphosphate hydrolases"/>
    <property type="match status" value="2"/>
</dbReference>
<dbReference type="InterPro" id="IPR027417">
    <property type="entry name" value="P-loop_NTPase"/>
</dbReference>
<dbReference type="EMBL" id="LN899820">
    <property type="protein sequence ID" value="CUV53953.1"/>
    <property type="molecule type" value="Genomic_DNA"/>
</dbReference>
<dbReference type="InterPro" id="IPR014862">
    <property type="entry name" value="TrwC"/>
</dbReference>
<feature type="domain" description="TrwC relaxase" evidence="1">
    <location>
        <begin position="16"/>
        <end position="264"/>
    </location>
</feature>
<protein>
    <recommendedName>
        <fullName evidence="1">TrwC relaxase domain-containing protein</fullName>
    </recommendedName>
</protein>
<organism evidence="2">
    <name type="scientific">Ralstonia solanacearum</name>
    <name type="common">Pseudomonas solanacearum</name>
    <dbReference type="NCBI Taxonomy" id="305"/>
    <lineage>
        <taxon>Bacteria</taxon>
        <taxon>Pseudomonadati</taxon>
        <taxon>Pseudomonadota</taxon>
        <taxon>Betaproteobacteria</taxon>
        <taxon>Burkholderiales</taxon>
        <taxon>Burkholderiaceae</taxon>
        <taxon>Ralstonia</taxon>
        <taxon>Ralstonia solanacearum species complex</taxon>
    </lineage>
</organism>
<dbReference type="AlphaFoldDB" id="A0A0S4WQT6"/>
<dbReference type="Pfam" id="PF13604">
    <property type="entry name" value="AAA_30"/>
    <property type="match status" value="1"/>
</dbReference>
<dbReference type="Gene3D" id="2.30.30.940">
    <property type="match status" value="1"/>
</dbReference>
<dbReference type="CDD" id="cd18809">
    <property type="entry name" value="SF1_C_RecD"/>
    <property type="match status" value="1"/>
</dbReference>
<gene>
    <name evidence="2" type="ORF">RUN215_v1_200008</name>
</gene>
<reference evidence="2" key="1">
    <citation type="submission" date="2015-10" db="EMBL/GenBank/DDBJ databases">
        <authorList>
            <person name="Gilbert D.G."/>
        </authorList>
    </citation>
    <scope>NUCLEOTIDE SEQUENCE</scope>
    <source>
        <strain evidence="2">Phyl III-seqv23</strain>
    </source>
</reference>